<accession>A0A9W6S2C5</accession>
<dbReference type="Proteomes" id="UP001165074">
    <property type="component" value="Unassembled WGS sequence"/>
</dbReference>
<keyword evidence="2" id="KW-1185">Reference proteome</keyword>
<proteinExistence type="predicted"/>
<comment type="caution">
    <text evidence="1">The sequence shown here is derived from an EMBL/GenBank/DDBJ whole genome shotgun (WGS) entry which is preliminary data.</text>
</comment>
<gene>
    <name evidence="1" type="ORF">Airi02_039100</name>
</gene>
<sequence>MREPPTLEGNRHLWQIQNACVTMPGECSASRSTSDDESLTIRADFVAMGGSEGETLEANQLTVIQEILLWRHRHTAPQVPAE</sequence>
<evidence type="ECO:0000313" key="2">
    <source>
        <dbReference type="Proteomes" id="UP001165074"/>
    </source>
</evidence>
<organism evidence="1 2">
    <name type="scientific">Actinoallomurus iriomotensis</name>
    <dbReference type="NCBI Taxonomy" id="478107"/>
    <lineage>
        <taxon>Bacteria</taxon>
        <taxon>Bacillati</taxon>
        <taxon>Actinomycetota</taxon>
        <taxon>Actinomycetes</taxon>
        <taxon>Streptosporangiales</taxon>
        <taxon>Thermomonosporaceae</taxon>
        <taxon>Actinoallomurus</taxon>
    </lineage>
</organism>
<name>A0A9W6S2C5_9ACTN</name>
<dbReference type="EMBL" id="BSTK01000005">
    <property type="protein sequence ID" value="GLY85981.1"/>
    <property type="molecule type" value="Genomic_DNA"/>
</dbReference>
<evidence type="ECO:0000313" key="1">
    <source>
        <dbReference type="EMBL" id="GLY85981.1"/>
    </source>
</evidence>
<reference evidence="1" key="1">
    <citation type="submission" date="2023-03" db="EMBL/GenBank/DDBJ databases">
        <title>Actinoallomurus iriomotensis NBRC 103684.</title>
        <authorList>
            <person name="Ichikawa N."/>
            <person name="Sato H."/>
            <person name="Tonouchi N."/>
        </authorList>
    </citation>
    <scope>NUCLEOTIDE SEQUENCE</scope>
    <source>
        <strain evidence="1">NBRC 103684</strain>
    </source>
</reference>
<dbReference type="AlphaFoldDB" id="A0A9W6S2C5"/>
<protein>
    <submittedName>
        <fullName evidence="1">Uncharacterized protein</fullName>
    </submittedName>
</protein>